<reference evidence="1 2" key="1">
    <citation type="journal article" date="2013" name="Mar. Genomics">
        <title>Expression of sulfatases in Rhodopirellula baltica and the diversity of sulfatases in the genus Rhodopirellula.</title>
        <authorList>
            <person name="Wegner C.E."/>
            <person name="Richter-Heitmann T."/>
            <person name="Klindworth A."/>
            <person name="Klockow C."/>
            <person name="Richter M."/>
            <person name="Achstetter T."/>
            <person name="Glockner F.O."/>
            <person name="Harder J."/>
        </authorList>
    </citation>
    <scope>NUCLEOTIDE SEQUENCE [LARGE SCALE GENOMIC DNA]</scope>
    <source>
        <strain evidence="1 2">SM41</strain>
    </source>
</reference>
<organism evidence="1 2">
    <name type="scientific">Rhodopirellula sallentina SM41</name>
    <dbReference type="NCBI Taxonomy" id="1263870"/>
    <lineage>
        <taxon>Bacteria</taxon>
        <taxon>Pseudomonadati</taxon>
        <taxon>Planctomycetota</taxon>
        <taxon>Planctomycetia</taxon>
        <taxon>Pirellulales</taxon>
        <taxon>Pirellulaceae</taxon>
        <taxon>Rhodopirellula</taxon>
    </lineage>
</organism>
<sequence>MMKPATISELKKALAPLPREDLLDACVRLARFKVDNKELLTYLLLKSDDEDGYIDDVCAEISEQLPSTRTVHKKTLRKIIRTMDKCIRYSGDKETELQIRIHFCRQIVERKIYFGRCRVSANMYLAQIKKIEKALEKVHPDLQFDFREQMIGLDEYVR</sequence>
<name>M5U6F3_9BACT</name>
<dbReference type="Proteomes" id="UP000011885">
    <property type="component" value="Unassembled WGS sequence"/>
</dbReference>
<protein>
    <submittedName>
        <fullName evidence="1">Uncharacterized protein</fullName>
    </submittedName>
</protein>
<dbReference type="AlphaFoldDB" id="M5U6F3"/>
<gene>
    <name evidence="1" type="ORF">RSSM_01554</name>
</gene>
<dbReference type="PATRIC" id="fig|1263870.3.peg.1664"/>
<keyword evidence="2" id="KW-1185">Reference proteome</keyword>
<evidence type="ECO:0000313" key="2">
    <source>
        <dbReference type="Proteomes" id="UP000011885"/>
    </source>
</evidence>
<dbReference type="EMBL" id="ANOH01000115">
    <property type="protein sequence ID" value="EMI57025.1"/>
    <property type="molecule type" value="Genomic_DNA"/>
</dbReference>
<accession>M5U6F3</accession>
<proteinExistence type="predicted"/>
<dbReference type="RefSeq" id="WP_008676014.1">
    <property type="nucleotide sequence ID" value="NZ_ANOH01000115.1"/>
</dbReference>
<comment type="caution">
    <text evidence="1">The sequence shown here is derived from an EMBL/GenBank/DDBJ whole genome shotgun (WGS) entry which is preliminary data.</text>
</comment>
<evidence type="ECO:0000313" key="1">
    <source>
        <dbReference type="EMBL" id="EMI57025.1"/>
    </source>
</evidence>